<evidence type="ECO:0000256" key="4">
    <source>
        <dbReference type="ARBA" id="ARBA00023163"/>
    </source>
</evidence>
<dbReference type="Gene3D" id="1.10.10.10">
    <property type="entry name" value="Winged helix-like DNA-binding domain superfamily/Winged helix DNA-binding domain"/>
    <property type="match status" value="1"/>
</dbReference>
<sequence>MHSENWDDLRFVLAVADHGSVSAAARALGVNHATVLRRVAAFEERQGATLFDRTQAGYTVASAQAHVIAALREVESATLAVRRAVEGTQAPVSGEVKVTSTDTVCQLILPEILEALHCAESRLRINLISSNAHLDMARMDADIAVRAALSLPDDLIGVAAASLSFAVYASAETVEGWLGLGGNLAGSAPGAWMSKGGVAAQDIVAVSDSFLTLAQMAQAGMGRCALPRFVGDATPGLRRLVSGMPPLKATIWVASHRDLEAVPRIRAVREFLVEQIAARATLFAPEEEAAARRP</sequence>
<dbReference type="Pfam" id="PF00126">
    <property type="entry name" value="HTH_1"/>
    <property type="match status" value="1"/>
</dbReference>
<dbReference type="PATRIC" id="fig|1675527.3.peg.2448"/>
<dbReference type="GO" id="GO:0043565">
    <property type="term" value="F:sequence-specific DNA binding"/>
    <property type="evidence" value="ECO:0007669"/>
    <property type="project" value="TreeGrafter"/>
</dbReference>
<dbReference type="PROSITE" id="PS50931">
    <property type="entry name" value="HTH_LYSR"/>
    <property type="match status" value="1"/>
</dbReference>
<dbReference type="OrthoDB" id="7768317at2"/>
<evidence type="ECO:0000313" key="6">
    <source>
        <dbReference type="EMBL" id="KMW57371.1"/>
    </source>
</evidence>
<dbReference type="Gene3D" id="3.40.190.290">
    <property type="match status" value="1"/>
</dbReference>
<dbReference type="PANTHER" id="PTHR30537">
    <property type="entry name" value="HTH-TYPE TRANSCRIPTIONAL REGULATOR"/>
    <property type="match status" value="1"/>
</dbReference>
<comment type="similarity">
    <text evidence="1">Belongs to the LysR transcriptional regulatory family.</text>
</comment>
<keyword evidence="4" id="KW-0804">Transcription</keyword>
<name>A0A0J9E3H2_9RHOB</name>
<keyword evidence="3" id="KW-0238">DNA-binding</keyword>
<dbReference type="PANTHER" id="PTHR30537:SF3">
    <property type="entry name" value="TRANSCRIPTIONAL REGULATORY PROTEIN"/>
    <property type="match status" value="1"/>
</dbReference>
<dbReference type="RefSeq" id="WP_049643106.1">
    <property type="nucleotide sequence ID" value="NZ_LFTY01000002.1"/>
</dbReference>
<dbReference type="InterPro" id="IPR005119">
    <property type="entry name" value="LysR_subst-bd"/>
</dbReference>
<dbReference type="Pfam" id="PF03466">
    <property type="entry name" value="LysR_substrate"/>
    <property type="match status" value="1"/>
</dbReference>
<dbReference type="InterPro" id="IPR036388">
    <property type="entry name" value="WH-like_DNA-bd_sf"/>
</dbReference>
<evidence type="ECO:0000259" key="5">
    <source>
        <dbReference type="PROSITE" id="PS50931"/>
    </source>
</evidence>
<dbReference type="InterPro" id="IPR058163">
    <property type="entry name" value="LysR-type_TF_proteobact-type"/>
</dbReference>
<evidence type="ECO:0000256" key="3">
    <source>
        <dbReference type="ARBA" id="ARBA00023125"/>
    </source>
</evidence>
<dbReference type="SUPFAM" id="SSF53850">
    <property type="entry name" value="Periplasmic binding protein-like II"/>
    <property type="match status" value="1"/>
</dbReference>
<accession>A0A0J9E3H2</accession>
<dbReference type="InterPro" id="IPR000847">
    <property type="entry name" value="LysR_HTH_N"/>
</dbReference>
<dbReference type="AlphaFoldDB" id="A0A0J9E3H2"/>
<dbReference type="InterPro" id="IPR036390">
    <property type="entry name" value="WH_DNA-bd_sf"/>
</dbReference>
<reference evidence="6 7" key="1">
    <citation type="submission" date="2015-06" db="EMBL/GenBank/DDBJ databases">
        <title>Draft genome sequence of an Alphaproteobacteria species associated to the Mediterranean sponge Oscarella lobularis.</title>
        <authorList>
            <person name="Jourda C."/>
            <person name="Santini S."/>
            <person name="Claverie J.-M."/>
        </authorList>
    </citation>
    <scope>NUCLEOTIDE SEQUENCE [LARGE SCALE GENOMIC DNA]</scope>
    <source>
        <strain evidence="6">IGS</strain>
    </source>
</reference>
<organism evidence="6 7">
    <name type="scientific">Candidatus Rhodobacter oscarellae</name>
    <dbReference type="NCBI Taxonomy" id="1675527"/>
    <lineage>
        <taxon>Bacteria</taxon>
        <taxon>Pseudomonadati</taxon>
        <taxon>Pseudomonadota</taxon>
        <taxon>Alphaproteobacteria</taxon>
        <taxon>Rhodobacterales</taxon>
        <taxon>Rhodobacter group</taxon>
        <taxon>Rhodobacter</taxon>
    </lineage>
</organism>
<gene>
    <name evidence="6" type="ORF">AIOL_002334</name>
</gene>
<protein>
    <submittedName>
        <fullName evidence="6">Transcriptional regulator, LysR family</fullName>
    </submittedName>
</protein>
<keyword evidence="7" id="KW-1185">Reference proteome</keyword>
<dbReference type="Proteomes" id="UP000037178">
    <property type="component" value="Unassembled WGS sequence"/>
</dbReference>
<dbReference type="GO" id="GO:0003700">
    <property type="term" value="F:DNA-binding transcription factor activity"/>
    <property type="evidence" value="ECO:0007669"/>
    <property type="project" value="InterPro"/>
</dbReference>
<feature type="domain" description="HTH lysR-type" evidence="5">
    <location>
        <begin position="4"/>
        <end position="61"/>
    </location>
</feature>
<dbReference type="STRING" id="1675527.AIOL_002334"/>
<dbReference type="GO" id="GO:0006351">
    <property type="term" value="P:DNA-templated transcription"/>
    <property type="evidence" value="ECO:0007669"/>
    <property type="project" value="TreeGrafter"/>
</dbReference>
<keyword evidence="2" id="KW-0805">Transcription regulation</keyword>
<proteinExistence type="inferred from homology"/>
<evidence type="ECO:0000256" key="2">
    <source>
        <dbReference type="ARBA" id="ARBA00023015"/>
    </source>
</evidence>
<evidence type="ECO:0000313" key="7">
    <source>
        <dbReference type="Proteomes" id="UP000037178"/>
    </source>
</evidence>
<dbReference type="EMBL" id="LFTY01000002">
    <property type="protein sequence ID" value="KMW57371.1"/>
    <property type="molecule type" value="Genomic_DNA"/>
</dbReference>
<comment type="caution">
    <text evidence="6">The sequence shown here is derived from an EMBL/GenBank/DDBJ whole genome shotgun (WGS) entry which is preliminary data.</text>
</comment>
<evidence type="ECO:0000256" key="1">
    <source>
        <dbReference type="ARBA" id="ARBA00009437"/>
    </source>
</evidence>
<dbReference type="SUPFAM" id="SSF46785">
    <property type="entry name" value="Winged helix' DNA-binding domain"/>
    <property type="match status" value="1"/>
</dbReference>